<keyword evidence="15" id="KW-1185">Reference proteome</keyword>
<feature type="domain" description="PINIT" evidence="14">
    <location>
        <begin position="128"/>
        <end position="288"/>
    </location>
</feature>
<evidence type="ECO:0000256" key="4">
    <source>
        <dbReference type="ARBA" id="ARBA00022679"/>
    </source>
</evidence>
<feature type="compositionally biased region" description="Low complexity" evidence="11">
    <location>
        <begin position="486"/>
        <end position="515"/>
    </location>
</feature>
<feature type="compositionally biased region" description="Polar residues" evidence="11">
    <location>
        <begin position="641"/>
        <end position="653"/>
    </location>
</feature>
<comment type="similarity">
    <text evidence="3">Belongs to the PIAS family.</text>
</comment>
<dbReference type="Gene3D" id="3.30.40.10">
    <property type="entry name" value="Zinc/RING finger domain, C3HC4 (zinc finger)"/>
    <property type="match status" value="1"/>
</dbReference>
<feature type="region of interest" description="Disordered" evidence="11">
    <location>
        <begin position="641"/>
        <end position="663"/>
    </location>
</feature>
<keyword evidence="6 10" id="KW-0863">Zinc-finger</keyword>
<organism evidence="15 16">
    <name type="scientific">Limulus polyphemus</name>
    <name type="common">Atlantic horseshoe crab</name>
    <dbReference type="NCBI Taxonomy" id="6850"/>
    <lineage>
        <taxon>Eukaryota</taxon>
        <taxon>Metazoa</taxon>
        <taxon>Ecdysozoa</taxon>
        <taxon>Arthropoda</taxon>
        <taxon>Chelicerata</taxon>
        <taxon>Merostomata</taxon>
        <taxon>Xiphosura</taxon>
        <taxon>Limulidae</taxon>
        <taxon>Limulus</taxon>
    </lineage>
</organism>
<dbReference type="Pfam" id="PF14324">
    <property type="entry name" value="PINIT"/>
    <property type="match status" value="1"/>
</dbReference>
<keyword evidence="5" id="KW-0479">Metal-binding</keyword>
<gene>
    <name evidence="16" type="primary">LOC106468232</name>
</gene>
<dbReference type="InterPro" id="IPR038654">
    <property type="entry name" value="PINIT_sf"/>
</dbReference>
<accession>A0ABM1T8R7</accession>
<evidence type="ECO:0000259" key="14">
    <source>
        <dbReference type="PROSITE" id="PS51466"/>
    </source>
</evidence>
<dbReference type="GeneID" id="106468232"/>
<keyword evidence="9" id="KW-0539">Nucleus</keyword>
<dbReference type="Gene3D" id="2.60.120.780">
    <property type="entry name" value="PINIT domain"/>
    <property type="match status" value="1"/>
</dbReference>
<dbReference type="Gene3D" id="1.10.720.30">
    <property type="entry name" value="SAP domain"/>
    <property type="match status" value="1"/>
</dbReference>
<dbReference type="Pfam" id="PF02891">
    <property type="entry name" value="zf-MIZ"/>
    <property type="match status" value="1"/>
</dbReference>
<name>A0ABM1T8R7_LIMPO</name>
<protein>
    <submittedName>
        <fullName evidence="16">E3 SUMO-protein ligase PIAS2-like isoform X1</fullName>
    </submittedName>
</protein>
<dbReference type="InterPro" id="IPR013083">
    <property type="entry name" value="Znf_RING/FYVE/PHD"/>
</dbReference>
<dbReference type="InterPro" id="IPR023321">
    <property type="entry name" value="PINIT"/>
</dbReference>
<dbReference type="PROSITE" id="PS51044">
    <property type="entry name" value="ZF_SP_RING"/>
    <property type="match status" value="1"/>
</dbReference>
<evidence type="ECO:0000256" key="9">
    <source>
        <dbReference type="ARBA" id="ARBA00023242"/>
    </source>
</evidence>
<feature type="region of interest" description="Disordered" evidence="11">
    <location>
        <begin position="554"/>
        <end position="573"/>
    </location>
</feature>
<dbReference type="InterPro" id="IPR003034">
    <property type="entry name" value="SAP_dom"/>
</dbReference>
<comment type="pathway">
    <text evidence="2">Protein modification; protein sumoylation.</text>
</comment>
<dbReference type="InterPro" id="IPR004181">
    <property type="entry name" value="Znf_MIZ"/>
</dbReference>
<proteinExistence type="inferred from homology"/>
<evidence type="ECO:0000256" key="1">
    <source>
        <dbReference type="ARBA" id="ARBA00004123"/>
    </source>
</evidence>
<feature type="region of interest" description="Disordered" evidence="11">
    <location>
        <begin position="429"/>
        <end position="515"/>
    </location>
</feature>
<evidence type="ECO:0000259" key="13">
    <source>
        <dbReference type="PROSITE" id="PS51044"/>
    </source>
</evidence>
<evidence type="ECO:0000256" key="11">
    <source>
        <dbReference type="SAM" id="MobiDB-lite"/>
    </source>
</evidence>
<dbReference type="SUPFAM" id="SSF68906">
    <property type="entry name" value="SAP domain"/>
    <property type="match status" value="1"/>
</dbReference>
<keyword evidence="8" id="KW-0862">Zinc</keyword>
<feature type="compositionally biased region" description="Polar residues" evidence="11">
    <location>
        <begin position="472"/>
        <end position="485"/>
    </location>
</feature>
<evidence type="ECO:0000259" key="12">
    <source>
        <dbReference type="PROSITE" id="PS50800"/>
    </source>
</evidence>
<feature type="region of interest" description="Disordered" evidence="11">
    <location>
        <begin position="82"/>
        <end position="116"/>
    </location>
</feature>
<dbReference type="SMART" id="SM00513">
    <property type="entry name" value="SAP"/>
    <property type="match status" value="1"/>
</dbReference>
<dbReference type="CDD" id="cd16790">
    <property type="entry name" value="SP-RING_PIAS"/>
    <property type="match status" value="1"/>
</dbReference>
<feature type="domain" description="SP-RING-type" evidence="13">
    <location>
        <begin position="320"/>
        <end position="405"/>
    </location>
</feature>
<dbReference type="Proteomes" id="UP000694941">
    <property type="component" value="Unplaced"/>
</dbReference>
<evidence type="ECO:0000256" key="5">
    <source>
        <dbReference type="ARBA" id="ARBA00022723"/>
    </source>
</evidence>
<dbReference type="PANTHER" id="PTHR10782:SF94">
    <property type="entry name" value="SUPPRESSOR OF VARIEGATION 2-10, ISOFORM I"/>
    <property type="match status" value="1"/>
</dbReference>
<dbReference type="PROSITE" id="PS50800">
    <property type="entry name" value="SAP"/>
    <property type="match status" value="1"/>
</dbReference>
<sequence>MSDSELRQMILNFRVSELQVLLGFAGRNKSGKKQELQYRSLELLKLGSTSINMKIQELHKQRFPANTSLITSTDPGHLYGVPHPPPSHIKGPRDSIPGNQLIPGSSLHPASSIDYSSPKHNVPNIQSGYNITKYPVHPDVCLKPLPFYDVLAELLKPSSLMPTKPGRFQEDSFTFHLTPQQAHDIAMSRGSKDYGVQVQLRFCLLETSCEQEDNFPPSICVRVNCKMCPLPNPIPTNKPGVEPKRPSRPVNITGLCRLCPTVANHISVSWASEYGRGYSVAVYLVRKLSSSTLLSRLRSSGIKNPDHTRAMIKEKLQHDPDSEIATTSLRGSLMCPLGKMRMQIPCRVTTCVHVQCFDASLYLQMNEKKPTWICPVCDKPAIFSNLVIDGLFTEILSKAPTECCEIQFHENGSWTPVLPKKENKVIGSSVIQKPLRHPSTSSKEKKKPNVEVIDLTLESSSDEEELPPSTSQSTHPFTFYLSTGQSSSSPSSSGAPGPIVSIPSPASPSSSNSSLPSIINCPLPPISSSVSTSSVTKHYNSSFLSVASPIDSSSSSSSSSAASSTGIGSTSLPPVPSSLCPSIPVMDTSTPPYYPPVSSPYSDLLVPHSSHVNSYPNFSDLYTILGGSESDRQFDSLFQQMPSSSSTVVSRPNTTPPDVISLD</sequence>
<evidence type="ECO:0000256" key="3">
    <source>
        <dbReference type="ARBA" id="ARBA00005383"/>
    </source>
</evidence>
<keyword evidence="4" id="KW-0808">Transferase</keyword>
<dbReference type="PANTHER" id="PTHR10782">
    <property type="entry name" value="ZINC FINGER MIZ DOMAIN-CONTAINING PROTEIN"/>
    <property type="match status" value="1"/>
</dbReference>
<evidence type="ECO:0000256" key="8">
    <source>
        <dbReference type="ARBA" id="ARBA00022833"/>
    </source>
</evidence>
<reference evidence="16" key="1">
    <citation type="submission" date="2025-08" db="UniProtKB">
        <authorList>
            <consortium name="RefSeq"/>
        </authorList>
    </citation>
    <scope>IDENTIFICATION</scope>
    <source>
        <tissue evidence="16">Muscle</tissue>
    </source>
</reference>
<feature type="domain" description="SAP" evidence="12">
    <location>
        <begin position="10"/>
        <end position="44"/>
    </location>
</feature>
<keyword evidence="7" id="KW-0833">Ubl conjugation pathway</keyword>
<evidence type="ECO:0000256" key="7">
    <source>
        <dbReference type="ARBA" id="ARBA00022786"/>
    </source>
</evidence>
<evidence type="ECO:0000256" key="2">
    <source>
        <dbReference type="ARBA" id="ARBA00004718"/>
    </source>
</evidence>
<dbReference type="InterPro" id="IPR036361">
    <property type="entry name" value="SAP_dom_sf"/>
</dbReference>
<evidence type="ECO:0000313" key="15">
    <source>
        <dbReference type="Proteomes" id="UP000694941"/>
    </source>
</evidence>
<evidence type="ECO:0000313" key="16">
    <source>
        <dbReference type="RefSeq" id="XP_022252273.1"/>
    </source>
</evidence>
<dbReference type="PROSITE" id="PS51466">
    <property type="entry name" value="PINIT"/>
    <property type="match status" value="1"/>
</dbReference>
<comment type="subcellular location">
    <subcellularLocation>
        <location evidence="1">Nucleus</location>
    </subcellularLocation>
</comment>
<evidence type="ECO:0000256" key="6">
    <source>
        <dbReference type="ARBA" id="ARBA00022771"/>
    </source>
</evidence>
<evidence type="ECO:0000256" key="10">
    <source>
        <dbReference type="PROSITE-ProRule" id="PRU00452"/>
    </source>
</evidence>
<dbReference type="RefSeq" id="XP_022252273.1">
    <property type="nucleotide sequence ID" value="XM_022396565.1"/>
</dbReference>